<sequence length="506" mass="50098">MPANARPIALASAVATAAALGAAALALPALVAEKAPAAAAPAPTLELKDGTLDWGFKESFRKYLLSPVAHGRITVADGAKQAPDNGVFTFVDGTGTYDTGTHATANAFKGSVHFTGHDGALDITMSDVKLATKGSAAPTGEITADVVAKKMDGTVDSKNDIAIAALDMTGVRPGQGTGGAMVFKDIPAKLTKAGADAFAGFYKEGDALDPATLTVKAVTPPPSPDPTPTPTATTPSPTPSATTKPTTTPSTTQAPGKVLDGRLTWGVKESWRTYVDNTCGGDITPAGGATRNGRVYDFGFGRAELDQAARTADAGFVGSVLFECAAHGINWTVSDVRVKATGTSGRLVGDVTTLKGTKNDVTFADLDLSGADYNAMDGVVTLKNVPAELTKDGAAQFAGPNGEEFYPPGTVIDPVTVALTLDEDAELPTTSGGSSSGGSTGGSATGGAAGGGTAGGSVGGGSVGGSGALASTGSEVPAGALLAASGAIAATGAGFVLVVRRRAAQV</sequence>
<keyword evidence="2" id="KW-1185">Reference proteome</keyword>
<comment type="caution">
    <text evidence="1">The sequence shown here is derived from an EMBL/GenBank/DDBJ whole genome shotgun (WGS) entry which is preliminary data.</text>
</comment>
<reference evidence="1" key="1">
    <citation type="submission" date="2024-03" db="EMBL/GenBank/DDBJ databases">
        <title>Novel Streptomyces species of biotechnological and ecological value are a feature of Machair soil.</title>
        <authorList>
            <person name="Prole J.R."/>
            <person name="Goodfellow M."/>
            <person name="Allenby N."/>
            <person name="Ward A.C."/>
        </authorList>
    </citation>
    <scope>NUCLEOTIDE SEQUENCE</scope>
    <source>
        <strain evidence="1">MS1.AVA.4</strain>
    </source>
</reference>
<dbReference type="Proteomes" id="UP001375539">
    <property type="component" value="Unassembled WGS sequence"/>
</dbReference>
<evidence type="ECO:0000313" key="2">
    <source>
        <dbReference type="Proteomes" id="UP001375539"/>
    </source>
</evidence>
<dbReference type="EMBL" id="JBBKAI010000002">
    <property type="protein sequence ID" value="MEJ8656844.1"/>
    <property type="molecule type" value="Genomic_DNA"/>
</dbReference>
<proteinExistence type="predicted"/>
<protein>
    <submittedName>
        <fullName evidence="1">HtaA domain-containing protein</fullName>
    </submittedName>
</protein>
<accession>A0ACC6QES1</accession>
<evidence type="ECO:0000313" key="1">
    <source>
        <dbReference type="EMBL" id="MEJ8656844.1"/>
    </source>
</evidence>
<name>A0ACC6QES1_9ACTN</name>
<organism evidence="1 2">
    <name type="scientific">Streptomyces pratisoli</name>
    <dbReference type="NCBI Taxonomy" id="3139917"/>
    <lineage>
        <taxon>Bacteria</taxon>
        <taxon>Bacillati</taxon>
        <taxon>Actinomycetota</taxon>
        <taxon>Actinomycetes</taxon>
        <taxon>Kitasatosporales</taxon>
        <taxon>Streptomycetaceae</taxon>
        <taxon>Streptomyces</taxon>
    </lineage>
</organism>
<gene>
    <name evidence="1" type="ORF">WKI58_09940</name>
</gene>